<dbReference type="GO" id="GO:0016192">
    <property type="term" value="P:vesicle-mediated transport"/>
    <property type="evidence" value="ECO:0007669"/>
    <property type="project" value="TreeGrafter"/>
</dbReference>
<keyword evidence="2" id="KW-0472">Membrane</keyword>
<organism evidence="4">
    <name type="scientific">Dissoconium aciculare CBS 342.82</name>
    <dbReference type="NCBI Taxonomy" id="1314786"/>
    <lineage>
        <taxon>Eukaryota</taxon>
        <taxon>Fungi</taxon>
        <taxon>Dikarya</taxon>
        <taxon>Ascomycota</taxon>
        <taxon>Pezizomycotina</taxon>
        <taxon>Dothideomycetes</taxon>
        <taxon>Dothideomycetidae</taxon>
        <taxon>Mycosphaerellales</taxon>
        <taxon>Dissoconiaceae</taxon>
        <taxon>Dissoconium</taxon>
    </lineage>
</organism>
<dbReference type="Proteomes" id="UP000504637">
    <property type="component" value="Unplaced"/>
</dbReference>
<evidence type="ECO:0000256" key="2">
    <source>
        <dbReference type="SAM" id="Phobius"/>
    </source>
</evidence>
<feature type="compositionally biased region" description="Pro residues" evidence="1">
    <location>
        <begin position="138"/>
        <end position="148"/>
    </location>
</feature>
<name>A0A6J3LS14_9PEZI</name>
<feature type="region of interest" description="Disordered" evidence="1">
    <location>
        <begin position="69"/>
        <end position="148"/>
    </location>
</feature>
<dbReference type="PANTHER" id="PTHR28187:SF1">
    <property type="entry name" value="PROTEIN RCR1-RELATED"/>
    <property type="match status" value="1"/>
</dbReference>
<feature type="transmembrane region" description="Helical" evidence="2">
    <location>
        <begin position="22"/>
        <end position="42"/>
    </location>
</feature>
<reference evidence="4" key="2">
    <citation type="submission" date="2020-04" db="EMBL/GenBank/DDBJ databases">
        <authorList>
            <consortium name="NCBI Genome Project"/>
        </authorList>
    </citation>
    <scope>NUCLEOTIDE SEQUENCE</scope>
    <source>
        <strain evidence="4">CBS 342.82</strain>
    </source>
</reference>
<keyword evidence="3" id="KW-1185">Reference proteome</keyword>
<dbReference type="Pfam" id="PF12273">
    <property type="entry name" value="RCR"/>
    <property type="match status" value="1"/>
</dbReference>
<dbReference type="OrthoDB" id="3556830at2759"/>
<reference evidence="4" key="1">
    <citation type="submission" date="2020-01" db="EMBL/GenBank/DDBJ databases">
        <authorList>
            <consortium name="DOE Joint Genome Institute"/>
            <person name="Haridas S."/>
            <person name="Albert R."/>
            <person name="Binder M."/>
            <person name="Bloem J."/>
            <person name="Labutti K."/>
            <person name="Salamov A."/>
            <person name="Andreopoulos B."/>
            <person name="Baker S.E."/>
            <person name="Barry K."/>
            <person name="Bills G."/>
            <person name="Bluhm B.H."/>
            <person name="Cannon C."/>
            <person name="Castanera R."/>
            <person name="Culley D.E."/>
            <person name="Daum C."/>
            <person name="Ezra D."/>
            <person name="Gonzalez J.B."/>
            <person name="Henrissat B."/>
            <person name="Kuo A."/>
            <person name="Liang C."/>
            <person name="Lipzen A."/>
            <person name="Lutzoni F."/>
            <person name="Magnuson J."/>
            <person name="Mondo S."/>
            <person name="Nolan M."/>
            <person name="Ohm R."/>
            <person name="Pangilinan J."/>
            <person name="Park H.-J."/>
            <person name="Ramirez L."/>
            <person name="Alfaro M."/>
            <person name="Sun H."/>
            <person name="Tritt A."/>
            <person name="Yoshinaga Y."/>
            <person name="Zwiers L.-H."/>
            <person name="Turgeon B.G."/>
            <person name="Goodwin S.B."/>
            <person name="Spatafora J.W."/>
            <person name="Crous P.W."/>
            <person name="Grigoriev I.V."/>
        </authorList>
    </citation>
    <scope>NUCLEOTIDE SEQUENCE</scope>
    <source>
        <strain evidence="4">CBS 342.82</strain>
    </source>
</reference>
<evidence type="ECO:0008006" key="5">
    <source>
        <dbReference type="Google" id="ProtNLM"/>
    </source>
</evidence>
<feature type="compositionally biased region" description="Polar residues" evidence="1">
    <location>
        <begin position="99"/>
        <end position="108"/>
    </location>
</feature>
<keyword evidence="2" id="KW-0812">Transmembrane</keyword>
<dbReference type="InterPro" id="IPR020999">
    <property type="entry name" value="Chitin_synth_reg_RCR"/>
</dbReference>
<dbReference type="GeneID" id="54363749"/>
<keyword evidence="2" id="KW-1133">Transmembrane helix</keyword>
<evidence type="ECO:0000313" key="4">
    <source>
        <dbReference type="RefSeq" id="XP_033455449.1"/>
    </source>
</evidence>
<protein>
    <recommendedName>
        <fullName evidence="5">Chitin synthesis regulation, Congo red resistance, RCR protein</fullName>
    </recommendedName>
</protein>
<evidence type="ECO:0000313" key="3">
    <source>
        <dbReference type="Proteomes" id="UP000504637"/>
    </source>
</evidence>
<proteinExistence type="predicted"/>
<evidence type="ECO:0000256" key="1">
    <source>
        <dbReference type="SAM" id="MobiDB-lite"/>
    </source>
</evidence>
<dbReference type="RefSeq" id="XP_033455449.1">
    <property type="nucleotide sequence ID" value="XM_033605949.1"/>
</dbReference>
<accession>A0A6J3LS14</accession>
<dbReference type="PANTHER" id="PTHR28187">
    <property type="entry name" value="PROTEIN RCR1-RELATED"/>
    <property type="match status" value="1"/>
</dbReference>
<feature type="compositionally biased region" description="Low complexity" evidence="1">
    <location>
        <begin position="77"/>
        <end position="98"/>
    </location>
</feature>
<reference evidence="4" key="3">
    <citation type="submission" date="2025-08" db="UniProtKB">
        <authorList>
            <consortium name="RefSeq"/>
        </authorList>
    </citation>
    <scope>IDENTIFICATION</scope>
    <source>
        <strain evidence="4">CBS 342.82</strain>
    </source>
</reference>
<gene>
    <name evidence="4" type="ORF">K489DRAFT_384840</name>
</gene>
<sequence>MAATCYDRYYNRYYTCSAWDRYGRWVFLGCIILFALFIFFLGSCISARRRRKLGYQPYRGTAWTLGRGPAAHGQATYNPNSQNQYQQQQQQQQPYYNNTAAPQYNATGHNGYYGNDNNAGVQQPGATYGGYNSGAPQYAPPPGKPPGH</sequence>
<feature type="compositionally biased region" description="Polar residues" evidence="1">
    <location>
        <begin position="115"/>
        <end position="125"/>
    </location>
</feature>
<dbReference type="AlphaFoldDB" id="A0A6J3LS14"/>